<proteinExistence type="predicted"/>
<dbReference type="SUPFAM" id="SSF53335">
    <property type="entry name" value="S-adenosyl-L-methionine-dependent methyltransferases"/>
    <property type="match status" value="1"/>
</dbReference>
<dbReference type="GO" id="GO:0032259">
    <property type="term" value="P:methylation"/>
    <property type="evidence" value="ECO:0007669"/>
    <property type="project" value="UniProtKB-KW"/>
</dbReference>
<sequence length="233" mass="26336">MMDETGNPSVIEEQMAYYRARAAEYDEWFYRQGRYDRGEENNARWFAAAEAVREALFAGGQVHSVVELACGTGIWTQELAQLAQQVTALDASPEMLKINQTKVAAENVTYQQVNLFEWEPTQTYDMLFASFWLSHVPPERLSAHLEAMSRALVPDGRLFLVDSLKTPTSTAVDHVIPEASTTLTRKLNDGRTYQIVKVFYEAEGLKAALEAAGFVAQVYQAGDFFWYVDAVRR</sequence>
<name>A0A7S8E990_9CHLR</name>
<reference evidence="3 4" key="1">
    <citation type="submission" date="2020-02" db="EMBL/GenBank/DDBJ databases">
        <authorList>
            <person name="Zheng R.K."/>
            <person name="Sun C.M."/>
        </authorList>
    </citation>
    <scope>NUCLEOTIDE SEQUENCE [LARGE SCALE GENOMIC DNA]</scope>
    <source>
        <strain evidence="4">rifampicinis</strain>
    </source>
</reference>
<dbReference type="PANTHER" id="PTHR43861">
    <property type="entry name" value="TRANS-ACONITATE 2-METHYLTRANSFERASE-RELATED"/>
    <property type="match status" value="1"/>
</dbReference>
<gene>
    <name evidence="3" type="ORF">G4Y79_24035</name>
</gene>
<dbReference type="KEGG" id="pmet:G4Y79_24035"/>
<dbReference type="Pfam" id="PF13649">
    <property type="entry name" value="Methyltransf_25"/>
    <property type="match status" value="1"/>
</dbReference>
<dbReference type="Proteomes" id="UP000594468">
    <property type="component" value="Chromosome"/>
</dbReference>
<keyword evidence="1 3" id="KW-0808">Transferase</keyword>
<accession>A0A7S8E990</accession>
<protein>
    <submittedName>
        <fullName evidence="3">Class I SAM-dependent methyltransferase</fullName>
    </submittedName>
</protein>
<dbReference type="RefSeq" id="WP_195170786.1">
    <property type="nucleotide sequence ID" value="NZ_CP062983.1"/>
</dbReference>
<evidence type="ECO:0000313" key="4">
    <source>
        <dbReference type="Proteomes" id="UP000594468"/>
    </source>
</evidence>
<dbReference type="InterPro" id="IPR041698">
    <property type="entry name" value="Methyltransf_25"/>
</dbReference>
<dbReference type="AlphaFoldDB" id="A0A7S8E990"/>
<keyword evidence="4" id="KW-1185">Reference proteome</keyword>
<evidence type="ECO:0000313" key="3">
    <source>
        <dbReference type="EMBL" id="QPC82717.1"/>
    </source>
</evidence>
<dbReference type="CDD" id="cd02440">
    <property type="entry name" value="AdoMet_MTases"/>
    <property type="match status" value="1"/>
</dbReference>
<organism evidence="3 4">
    <name type="scientific">Phototrophicus methaneseepsis</name>
    <dbReference type="NCBI Taxonomy" id="2710758"/>
    <lineage>
        <taxon>Bacteria</taxon>
        <taxon>Bacillati</taxon>
        <taxon>Chloroflexota</taxon>
        <taxon>Candidatus Thermofontia</taxon>
        <taxon>Phototrophicales</taxon>
        <taxon>Phototrophicaceae</taxon>
        <taxon>Phototrophicus</taxon>
    </lineage>
</organism>
<dbReference type="InterPro" id="IPR029063">
    <property type="entry name" value="SAM-dependent_MTases_sf"/>
</dbReference>
<evidence type="ECO:0000259" key="2">
    <source>
        <dbReference type="Pfam" id="PF13649"/>
    </source>
</evidence>
<dbReference type="GO" id="GO:0008168">
    <property type="term" value="F:methyltransferase activity"/>
    <property type="evidence" value="ECO:0007669"/>
    <property type="project" value="UniProtKB-KW"/>
</dbReference>
<feature type="domain" description="Methyltransferase" evidence="2">
    <location>
        <begin position="65"/>
        <end position="156"/>
    </location>
</feature>
<dbReference type="EMBL" id="CP062983">
    <property type="protein sequence ID" value="QPC82717.1"/>
    <property type="molecule type" value="Genomic_DNA"/>
</dbReference>
<evidence type="ECO:0000256" key="1">
    <source>
        <dbReference type="ARBA" id="ARBA00022679"/>
    </source>
</evidence>
<keyword evidence="3" id="KW-0489">Methyltransferase</keyword>
<dbReference type="Gene3D" id="3.40.50.150">
    <property type="entry name" value="Vaccinia Virus protein VP39"/>
    <property type="match status" value="1"/>
</dbReference>